<dbReference type="InterPro" id="IPR036875">
    <property type="entry name" value="Znf_CCHC_sf"/>
</dbReference>
<evidence type="ECO:0000313" key="5">
    <source>
        <dbReference type="EMBL" id="KAJ3179840.1"/>
    </source>
</evidence>
<sequence length="628" mass="68476">MAEGTDIKALVVGPLNGNFKQAFAKIAAINSKHGPFDLLLCVGDFFGPPGYNEDDIDLLVAGQIKVPLPAYIISASNPLPTSAQMAVERSHGEICEQLMFLGESGIMTTVEGLKIAYLSGTQAGPSKFLEATVQSLCESATSNPLGVDILMTADWPAHIVEGSTAAAAKLGEQRLLLARGVDAVAAVASALQPRYHFAASPALFVEREPYRNSAGAKHVTRFIGLGEFQSKTKERWFYAMKIVPMTKIDAAALGAAPANMTSDPFFAAHGQGSRKRPAEQMSDSFFFNSKDTENKRAKGRRPPPAHYVCRKCSVPGHWMEECPTAQQSNGEPGAPRVPPTHYICRLCNVPGHYISDCPQAGDNKGRQQATSAKSALQQKDANQCWFCLSNPQLEKQLIVSVGSEAYVTLAKGGLVAWGGHLLVIPVAHYPSLRQMQLLEGEEAQTAQEAIKEMDKIKAHLCDVYRTREEVMVCFEMFGGGTVESLAQALHHMHLQVVPLPEALLPDIEPAFMEEAKLEGLELIPDGQLPQAVTDMYCRVEIPTGEGRESKVLVFIPSASRVEEHQRLVEEAESTGRRVPRIMNLQFGRKVLACLLGTPAAADWKRVMLPPQEEEKLTGQMRELVKLDI</sequence>
<keyword evidence="2" id="KW-0863">Zinc-finger</keyword>
<evidence type="ECO:0000256" key="3">
    <source>
        <dbReference type="ARBA" id="ARBA00022833"/>
    </source>
</evidence>
<dbReference type="GO" id="GO:0003676">
    <property type="term" value="F:nucleic acid binding"/>
    <property type="evidence" value="ECO:0007669"/>
    <property type="project" value="InterPro"/>
</dbReference>
<dbReference type="Proteomes" id="UP001212152">
    <property type="component" value="Unassembled WGS sequence"/>
</dbReference>
<dbReference type="Pfam" id="PF04677">
    <property type="entry name" value="CwfJ_C_1"/>
    <property type="match status" value="1"/>
</dbReference>
<organism evidence="5 6">
    <name type="scientific">Geranomyces variabilis</name>
    <dbReference type="NCBI Taxonomy" id="109894"/>
    <lineage>
        <taxon>Eukaryota</taxon>
        <taxon>Fungi</taxon>
        <taxon>Fungi incertae sedis</taxon>
        <taxon>Chytridiomycota</taxon>
        <taxon>Chytridiomycota incertae sedis</taxon>
        <taxon>Chytridiomycetes</taxon>
        <taxon>Spizellomycetales</taxon>
        <taxon>Powellomycetaceae</taxon>
        <taxon>Geranomyces</taxon>
    </lineage>
</organism>
<keyword evidence="3" id="KW-0862">Zinc</keyword>
<dbReference type="InterPro" id="IPR006768">
    <property type="entry name" value="Cwf19-like_C_dom-1"/>
</dbReference>
<feature type="domain" description="CCHC-type" evidence="4">
    <location>
        <begin position="343"/>
        <end position="359"/>
    </location>
</feature>
<dbReference type="Pfam" id="PF00098">
    <property type="entry name" value="zf-CCHC"/>
    <property type="match status" value="1"/>
</dbReference>
<dbReference type="InterPro" id="IPR001878">
    <property type="entry name" value="Znf_CCHC"/>
</dbReference>
<dbReference type="GO" id="GO:0071014">
    <property type="term" value="C:post-mRNA release spliceosomal complex"/>
    <property type="evidence" value="ECO:0007669"/>
    <property type="project" value="TreeGrafter"/>
</dbReference>
<dbReference type="EMBL" id="JADGJQ010000019">
    <property type="protein sequence ID" value="KAJ3179840.1"/>
    <property type="molecule type" value="Genomic_DNA"/>
</dbReference>
<dbReference type="Pfam" id="PF13696">
    <property type="entry name" value="zf-CCHC_2"/>
    <property type="match status" value="1"/>
</dbReference>
<evidence type="ECO:0000313" key="6">
    <source>
        <dbReference type="Proteomes" id="UP001212152"/>
    </source>
</evidence>
<gene>
    <name evidence="5" type="ORF">HDU87_002408</name>
</gene>
<dbReference type="AlphaFoldDB" id="A0AAD5TM15"/>
<dbReference type="PANTHER" id="PTHR12072">
    <property type="entry name" value="CWF19, CELL CYCLE CONTROL PROTEIN"/>
    <property type="match status" value="1"/>
</dbReference>
<keyword evidence="1" id="KW-0479">Metal-binding</keyword>
<reference evidence="5" key="1">
    <citation type="submission" date="2020-05" db="EMBL/GenBank/DDBJ databases">
        <title>Phylogenomic resolution of chytrid fungi.</title>
        <authorList>
            <person name="Stajich J.E."/>
            <person name="Amses K."/>
            <person name="Simmons R."/>
            <person name="Seto K."/>
            <person name="Myers J."/>
            <person name="Bonds A."/>
            <person name="Quandt C.A."/>
            <person name="Barry K."/>
            <person name="Liu P."/>
            <person name="Grigoriev I."/>
            <person name="Longcore J.E."/>
            <person name="James T.Y."/>
        </authorList>
    </citation>
    <scope>NUCLEOTIDE SEQUENCE</scope>
    <source>
        <strain evidence="5">JEL0379</strain>
    </source>
</reference>
<evidence type="ECO:0000259" key="4">
    <source>
        <dbReference type="SMART" id="SM00343"/>
    </source>
</evidence>
<dbReference type="SUPFAM" id="SSF57756">
    <property type="entry name" value="Retrovirus zinc finger-like domains"/>
    <property type="match status" value="2"/>
</dbReference>
<proteinExistence type="predicted"/>
<dbReference type="GO" id="GO:0000398">
    <property type="term" value="P:mRNA splicing, via spliceosome"/>
    <property type="evidence" value="ECO:0007669"/>
    <property type="project" value="TreeGrafter"/>
</dbReference>
<dbReference type="PANTHER" id="PTHR12072:SF4">
    <property type="entry name" value="CWF19-LIKE PROTEIN 1"/>
    <property type="match status" value="1"/>
</dbReference>
<dbReference type="InterPro" id="IPR025829">
    <property type="entry name" value="Zn_knuckle_CX2CX3GHX4C"/>
</dbReference>
<dbReference type="Gene3D" id="4.10.60.10">
    <property type="entry name" value="Zinc finger, CCHC-type"/>
    <property type="match status" value="2"/>
</dbReference>
<dbReference type="Gene3D" id="3.30.428.10">
    <property type="entry name" value="HIT-like"/>
    <property type="match status" value="1"/>
</dbReference>
<protein>
    <recommendedName>
        <fullName evidence="4">CCHC-type domain-containing protein</fullName>
    </recommendedName>
</protein>
<dbReference type="InterPro" id="IPR040194">
    <property type="entry name" value="Cwf19-like"/>
</dbReference>
<dbReference type="InterPro" id="IPR036265">
    <property type="entry name" value="HIT-like_sf"/>
</dbReference>
<keyword evidence="6" id="KW-1185">Reference proteome</keyword>
<dbReference type="GO" id="GO:0061632">
    <property type="term" value="F:RNA lariat debranching enzyme activator activity"/>
    <property type="evidence" value="ECO:0007669"/>
    <property type="project" value="TreeGrafter"/>
</dbReference>
<dbReference type="SMART" id="SM00343">
    <property type="entry name" value="ZnF_C2HC"/>
    <property type="match status" value="2"/>
</dbReference>
<dbReference type="GO" id="GO:0008270">
    <property type="term" value="F:zinc ion binding"/>
    <property type="evidence" value="ECO:0007669"/>
    <property type="project" value="UniProtKB-KW"/>
</dbReference>
<dbReference type="CDD" id="cd07380">
    <property type="entry name" value="MPP_CWF19_N"/>
    <property type="match status" value="1"/>
</dbReference>
<accession>A0AAD5TM15</accession>
<name>A0AAD5TM15_9FUNG</name>
<comment type="caution">
    <text evidence="5">The sequence shown here is derived from an EMBL/GenBank/DDBJ whole genome shotgun (WGS) entry which is preliminary data.</text>
</comment>
<dbReference type="SUPFAM" id="SSF54197">
    <property type="entry name" value="HIT-like"/>
    <property type="match status" value="1"/>
</dbReference>
<evidence type="ECO:0000256" key="2">
    <source>
        <dbReference type="ARBA" id="ARBA00022771"/>
    </source>
</evidence>
<evidence type="ECO:0000256" key="1">
    <source>
        <dbReference type="ARBA" id="ARBA00022723"/>
    </source>
</evidence>
<feature type="domain" description="CCHC-type" evidence="4">
    <location>
        <begin position="308"/>
        <end position="324"/>
    </location>
</feature>